<feature type="transmembrane region" description="Helical" evidence="5">
    <location>
        <begin position="6"/>
        <end position="25"/>
    </location>
</feature>
<dbReference type="GO" id="GO:0005886">
    <property type="term" value="C:plasma membrane"/>
    <property type="evidence" value="ECO:0007669"/>
    <property type="project" value="UniProtKB-SubCell"/>
</dbReference>
<dbReference type="Gene3D" id="1.20.1560.10">
    <property type="entry name" value="ABC transporter type 1, transmembrane domain"/>
    <property type="match status" value="1"/>
</dbReference>
<accession>S3BD66</accession>
<feature type="transmembrane region" description="Helical" evidence="5">
    <location>
        <begin position="32"/>
        <end position="53"/>
    </location>
</feature>
<dbReference type="GO" id="GO:0005524">
    <property type="term" value="F:ATP binding"/>
    <property type="evidence" value="ECO:0007669"/>
    <property type="project" value="InterPro"/>
</dbReference>
<dbReference type="SUPFAM" id="SSF90123">
    <property type="entry name" value="ABC transporter transmembrane region"/>
    <property type="match status" value="1"/>
</dbReference>
<dbReference type="InterPro" id="IPR011527">
    <property type="entry name" value="ABC1_TM_dom"/>
</dbReference>
<comment type="caution">
    <text evidence="7">The sequence shown here is derived from an EMBL/GenBank/DDBJ whole genome shotgun (WGS) entry which is preliminary data.</text>
</comment>
<dbReference type="PROSITE" id="PS50929">
    <property type="entry name" value="ABC_TM1F"/>
    <property type="match status" value="1"/>
</dbReference>
<feature type="transmembrane region" description="Helical" evidence="5">
    <location>
        <begin position="65"/>
        <end position="86"/>
    </location>
</feature>
<keyword evidence="3 5" id="KW-1133">Transmembrane helix</keyword>
<dbReference type="InterPro" id="IPR039421">
    <property type="entry name" value="Type_1_exporter"/>
</dbReference>
<dbReference type="HOGENOM" id="CLU_949740_0_0_4"/>
<protein>
    <recommendedName>
        <fullName evidence="6">ABC transmembrane type-1 domain-containing protein</fullName>
    </recommendedName>
</protein>
<evidence type="ECO:0000256" key="5">
    <source>
        <dbReference type="SAM" id="Phobius"/>
    </source>
</evidence>
<dbReference type="AlphaFoldDB" id="S3BD66"/>
<evidence type="ECO:0000313" key="7">
    <source>
        <dbReference type="EMBL" id="EPD99223.1"/>
    </source>
</evidence>
<dbReference type="eggNOG" id="COG1132">
    <property type="taxonomic scope" value="Bacteria"/>
</dbReference>
<evidence type="ECO:0000256" key="1">
    <source>
        <dbReference type="ARBA" id="ARBA00004651"/>
    </source>
</evidence>
<dbReference type="PATRIC" id="fig|1203554.3.peg.1321"/>
<proteinExistence type="predicted"/>
<evidence type="ECO:0000256" key="4">
    <source>
        <dbReference type="ARBA" id="ARBA00023136"/>
    </source>
</evidence>
<keyword evidence="4 5" id="KW-0472">Membrane</keyword>
<dbReference type="GO" id="GO:0015421">
    <property type="term" value="F:ABC-type oligopeptide transporter activity"/>
    <property type="evidence" value="ECO:0007669"/>
    <property type="project" value="TreeGrafter"/>
</dbReference>
<dbReference type="STRING" id="1203554.HMPREF1476_01260"/>
<dbReference type="InterPro" id="IPR036640">
    <property type="entry name" value="ABC1_TM_sf"/>
</dbReference>
<feature type="transmembrane region" description="Helical" evidence="5">
    <location>
        <begin position="163"/>
        <end position="180"/>
    </location>
</feature>
<evidence type="ECO:0000259" key="6">
    <source>
        <dbReference type="PROSITE" id="PS50929"/>
    </source>
</evidence>
<organism evidence="7 8">
    <name type="scientific">Sutterella wadsworthensis HGA0223</name>
    <dbReference type="NCBI Taxonomy" id="1203554"/>
    <lineage>
        <taxon>Bacteria</taxon>
        <taxon>Pseudomonadati</taxon>
        <taxon>Pseudomonadota</taxon>
        <taxon>Betaproteobacteria</taxon>
        <taxon>Burkholderiales</taxon>
        <taxon>Sutterellaceae</taxon>
        <taxon>Sutterella</taxon>
    </lineage>
</organism>
<feature type="domain" description="ABC transmembrane type-1" evidence="6">
    <location>
        <begin position="32"/>
        <end position="217"/>
    </location>
</feature>
<dbReference type="PANTHER" id="PTHR43394:SF1">
    <property type="entry name" value="ATP-BINDING CASSETTE SUB-FAMILY B MEMBER 10, MITOCHONDRIAL"/>
    <property type="match status" value="1"/>
</dbReference>
<dbReference type="EMBL" id="ATCF01000017">
    <property type="protein sequence ID" value="EPD99223.1"/>
    <property type="molecule type" value="Genomic_DNA"/>
</dbReference>
<dbReference type="Proteomes" id="UP000014400">
    <property type="component" value="Unassembled WGS sequence"/>
</dbReference>
<evidence type="ECO:0000256" key="2">
    <source>
        <dbReference type="ARBA" id="ARBA00022692"/>
    </source>
</evidence>
<reference evidence="7 8" key="1">
    <citation type="submission" date="2013-04" db="EMBL/GenBank/DDBJ databases">
        <title>The Genome Sequence of Sutterella wadsworthensis HGA0223.</title>
        <authorList>
            <consortium name="The Broad Institute Genomics Platform"/>
            <person name="Earl A."/>
            <person name="Ward D."/>
            <person name="Feldgarden M."/>
            <person name="Gevers D."/>
            <person name="Schmidt T.M."/>
            <person name="Dover J."/>
            <person name="Dai D."/>
            <person name="Walker B."/>
            <person name="Young S."/>
            <person name="Zeng Q."/>
            <person name="Gargeya S."/>
            <person name="Fitzgerald M."/>
            <person name="Haas B."/>
            <person name="Abouelleil A."/>
            <person name="Allen A.W."/>
            <person name="Alvarado L."/>
            <person name="Arachchi H.M."/>
            <person name="Berlin A.M."/>
            <person name="Chapman S.B."/>
            <person name="Gainer-Dewar J."/>
            <person name="Goldberg J."/>
            <person name="Griggs A."/>
            <person name="Gujja S."/>
            <person name="Hansen M."/>
            <person name="Howarth C."/>
            <person name="Imamovic A."/>
            <person name="Ireland A."/>
            <person name="Larimer J."/>
            <person name="McCowan C."/>
            <person name="Murphy C."/>
            <person name="Pearson M."/>
            <person name="Poon T.W."/>
            <person name="Priest M."/>
            <person name="Roberts A."/>
            <person name="Saif S."/>
            <person name="Shea T."/>
            <person name="Sisk P."/>
            <person name="Sykes S."/>
            <person name="Wortman J."/>
            <person name="Nusbaum C."/>
            <person name="Birren B."/>
        </authorList>
    </citation>
    <scope>NUCLEOTIDE SEQUENCE [LARGE SCALE GENOMIC DNA]</scope>
    <source>
        <strain evidence="7 8">HGA0223</strain>
    </source>
</reference>
<dbReference type="Pfam" id="PF00664">
    <property type="entry name" value="ABC_membrane"/>
    <property type="match status" value="1"/>
</dbReference>
<gene>
    <name evidence="7" type="ORF">HMPREF1476_01260</name>
</gene>
<dbReference type="RefSeq" id="WP_016474507.1">
    <property type="nucleotide sequence ID" value="NZ_KE150480.1"/>
</dbReference>
<keyword evidence="2 5" id="KW-0812">Transmembrane</keyword>
<comment type="subcellular location">
    <subcellularLocation>
        <location evidence="1">Cell membrane</location>
        <topology evidence="1">Multi-pass membrane protein</topology>
    </subcellularLocation>
</comment>
<dbReference type="PANTHER" id="PTHR43394">
    <property type="entry name" value="ATP-DEPENDENT PERMEASE MDL1, MITOCHONDRIAL"/>
    <property type="match status" value="1"/>
</dbReference>
<keyword evidence="8" id="KW-1185">Reference proteome</keyword>
<feature type="transmembrane region" description="Helical" evidence="5">
    <location>
        <begin position="131"/>
        <end position="157"/>
    </location>
</feature>
<sequence length="293" mass="32184">MRSPLSYLTFWFVPLLVRFNVYLGATKGLFDASVVLLLVTACTSSAIAMILGHLTDLGFCQGQRWAVFAGPVMLLGVSLFSAVSSVSSMVVMARMSQNVLVTLRNSFFSRAPQYQMFSIGRMSVKFVNKDTIALSGATESFMVLVRDSMLAVALLAVTFWHNWQLMLMTVFLVAASPFVLRSISLRRRLIVKASQDNVGAMHSRVEESYGAQKLVQAACSCDSDGRHFAPVKAALARLARGKTTVTTIADTDWIVVLDNGVVHEQVTQAELLVRPSGLFHQLYKLQTAGRTHP</sequence>
<evidence type="ECO:0000313" key="8">
    <source>
        <dbReference type="Proteomes" id="UP000014400"/>
    </source>
</evidence>
<name>S3BD66_9BURK</name>
<evidence type="ECO:0000256" key="3">
    <source>
        <dbReference type="ARBA" id="ARBA00022989"/>
    </source>
</evidence>